<keyword evidence="3" id="KW-1185">Reference proteome</keyword>
<sequence length="125" mass="14951">MTDQERWSEVNQLLSEISVALYGFDIYMAMNYAERTAFASSEEAAKIRAIHQEKWRREAAVRRVKMTSEERERHDKEMRLLNLELEKVNREIEAFDRRYKNRSERVRESKHASSKATRQGVIKDE</sequence>
<comment type="caution">
    <text evidence="2">The sequence shown here is derived from an EMBL/GenBank/DDBJ whole genome shotgun (WGS) entry which is preliminary data.</text>
</comment>
<evidence type="ECO:0000313" key="3">
    <source>
        <dbReference type="Proteomes" id="UP000247476"/>
    </source>
</evidence>
<dbReference type="EMBL" id="QJVJ01000029">
    <property type="protein sequence ID" value="PYI49951.1"/>
    <property type="molecule type" value="Genomic_DNA"/>
</dbReference>
<feature type="region of interest" description="Disordered" evidence="1">
    <location>
        <begin position="101"/>
        <end position="125"/>
    </location>
</feature>
<evidence type="ECO:0000313" key="2">
    <source>
        <dbReference type="EMBL" id="PYI49951.1"/>
    </source>
</evidence>
<name>A0A2V5JUD4_9BACL</name>
<evidence type="ECO:0000256" key="1">
    <source>
        <dbReference type="SAM" id="MobiDB-lite"/>
    </source>
</evidence>
<accession>A0A2V5JUD4</accession>
<proteinExistence type="predicted"/>
<protein>
    <submittedName>
        <fullName evidence="2">Uncharacterized protein</fullName>
    </submittedName>
</protein>
<organism evidence="2 3">
    <name type="scientific">Paenibacillus flagellatus</name>
    <dbReference type="NCBI Taxonomy" id="2211139"/>
    <lineage>
        <taxon>Bacteria</taxon>
        <taxon>Bacillati</taxon>
        <taxon>Bacillota</taxon>
        <taxon>Bacilli</taxon>
        <taxon>Bacillales</taxon>
        <taxon>Paenibacillaceae</taxon>
        <taxon>Paenibacillus</taxon>
    </lineage>
</organism>
<dbReference type="OrthoDB" id="9934559at2"/>
<reference evidence="2 3" key="1">
    <citation type="submission" date="2018-05" db="EMBL/GenBank/DDBJ databases">
        <title>Paenibacillus flagellatus sp. nov., isolated from selenium mineral soil.</title>
        <authorList>
            <person name="Dai X."/>
        </authorList>
    </citation>
    <scope>NUCLEOTIDE SEQUENCE [LARGE SCALE GENOMIC DNA]</scope>
    <source>
        <strain evidence="2 3">DXL2</strain>
    </source>
</reference>
<gene>
    <name evidence="2" type="ORF">DLM86_31505</name>
</gene>
<dbReference type="AlphaFoldDB" id="A0A2V5JUD4"/>
<dbReference type="RefSeq" id="WP_110844198.1">
    <property type="nucleotide sequence ID" value="NZ_QJVJ01000029.1"/>
</dbReference>
<feature type="compositionally biased region" description="Basic and acidic residues" evidence="1">
    <location>
        <begin position="101"/>
        <end position="111"/>
    </location>
</feature>
<dbReference type="Proteomes" id="UP000247476">
    <property type="component" value="Unassembled WGS sequence"/>
</dbReference>